<keyword evidence="3" id="KW-1185">Reference proteome</keyword>
<evidence type="ECO:0000313" key="2">
    <source>
        <dbReference type="EMBL" id="KAF7631076.1"/>
    </source>
</evidence>
<accession>A0A8S9ZF42</accession>
<dbReference type="Proteomes" id="UP000605970">
    <property type="component" value="Unassembled WGS sequence"/>
</dbReference>
<dbReference type="Gene3D" id="3.80.10.10">
    <property type="entry name" value="Ribonuclease Inhibitor"/>
    <property type="match status" value="1"/>
</dbReference>
<feature type="transmembrane region" description="Helical" evidence="1">
    <location>
        <begin position="498"/>
        <end position="515"/>
    </location>
</feature>
<reference evidence="2" key="1">
    <citation type="journal article" date="2020" name="Ecol. Evol.">
        <title>Genome structure and content of the rice root-knot nematode (Meloidogyne graminicola).</title>
        <authorList>
            <person name="Phan N.T."/>
            <person name="Danchin E.G.J."/>
            <person name="Klopp C."/>
            <person name="Perfus-Barbeoch L."/>
            <person name="Kozlowski D.K."/>
            <person name="Koutsovoulos G.D."/>
            <person name="Lopez-Roques C."/>
            <person name="Bouchez O."/>
            <person name="Zahm M."/>
            <person name="Besnard G."/>
            <person name="Bellafiore S."/>
        </authorList>
    </citation>
    <scope>NUCLEOTIDE SEQUENCE</scope>
    <source>
        <strain evidence="2">VN-18</strain>
    </source>
</reference>
<sequence length="526" mass="59779">MKTLNLAEFINENNLKDLSDENKSSTIIEQKLNGILERAGPYINEINFNHSWPIISQSIIENIKEKCSQITKLELGWIRINADITPLLDIVYPLLEELSLEESSWNGQNSQENEAKIGPFLIKMKNLRRLNLRKFAGPLDDLAKIEGGKIEYIDVSEAKQINSDILVTFLSQNNQINSLYLCPMPNQCLALIAASTTSAINIPTAFIGFTQQKIKEKQNYKINNENNLIKIKKRKSADLQTLINQIGNMPKLKTLWIGHLPYTSYFLDLSSIGNCLQLKHLHLKECMALDSNSLKLILGGILKDQLRQLSLLNCQKIEDFNCLSICSSLIQLDIEKSKTLNDESINGLALNGKLKIIRINNCPKVKDCGILSIFSNCPTLKEIEIIKCSGISSQIFSDKKYFLNSEQIERISISGCETITNNSIKQLICAIKLNKLKQLDLSQNMNLDDTVLELIKEGIEKTKRETKLGLTVYCTGTGISKKYVKKFDELIEIIKIKFLQFYFSSIIIIFIKIIQKKKKKRIELKN</sequence>
<dbReference type="OrthoDB" id="10257471at2759"/>
<dbReference type="GO" id="GO:0031146">
    <property type="term" value="P:SCF-dependent proteasomal ubiquitin-dependent protein catabolic process"/>
    <property type="evidence" value="ECO:0007669"/>
    <property type="project" value="TreeGrafter"/>
</dbReference>
<dbReference type="InterPro" id="IPR032675">
    <property type="entry name" value="LRR_dom_sf"/>
</dbReference>
<dbReference type="SUPFAM" id="SSF52047">
    <property type="entry name" value="RNI-like"/>
    <property type="match status" value="1"/>
</dbReference>
<proteinExistence type="predicted"/>
<keyword evidence="1" id="KW-0812">Transmembrane</keyword>
<dbReference type="PANTHER" id="PTHR13318">
    <property type="entry name" value="PARTNER OF PAIRED, ISOFORM B-RELATED"/>
    <property type="match status" value="1"/>
</dbReference>
<keyword evidence="1" id="KW-0472">Membrane</keyword>
<protein>
    <recommendedName>
        <fullName evidence="4">F-box domain-containing protein</fullName>
    </recommendedName>
</protein>
<name>A0A8S9ZF42_9BILA</name>
<evidence type="ECO:0000256" key="1">
    <source>
        <dbReference type="SAM" id="Phobius"/>
    </source>
</evidence>
<dbReference type="SMART" id="SM00367">
    <property type="entry name" value="LRR_CC"/>
    <property type="match status" value="4"/>
</dbReference>
<organism evidence="2 3">
    <name type="scientific">Meloidogyne graminicola</name>
    <dbReference type="NCBI Taxonomy" id="189291"/>
    <lineage>
        <taxon>Eukaryota</taxon>
        <taxon>Metazoa</taxon>
        <taxon>Ecdysozoa</taxon>
        <taxon>Nematoda</taxon>
        <taxon>Chromadorea</taxon>
        <taxon>Rhabditida</taxon>
        <taxon>Tylenchina</taxon>
        <taxon>Tylenchomorpha</taxon>
        <taxon>Tylenchoidea</taxon>
        <taxon>Meloidogynidae</taxon>
        <taxon>Meloidogyninae</taxon>
        <taxon>Meloidogyne</taxon>
    </lineage>
</organism>
<dbReference type="GO" id="GO:0019005">
    <property type="term" value="C:SCF ubiquitin ligase complex"/>
    <property type="evidence" value="ECO:0007669"/>
    <property type="project" value="TreeGrafter"/>
</dbReference>
<comment type="caution">
    <text evidence="2">The sequence shown here is derived from an EMBL/GenBank/DDBJ whole genome shotgun (WGS) entry which is preliminary data.</text>
</comment>
<gene>
    <name evidence="2" type="ORF">Mgra_00008666</name>
</gene>
<evidence type="ECO:0008006" key="4">
    <source>
        <dbReference type="Google" id="ProtNLM"/>
    </source>
</evidence>
<evidence type="ECO:0000313" key="3">
    <source>
        <dbReference type="Proteomes" id="UP000605970"/>
    </source>
</evidence>
<dbReference type="EMBL" id="JABEBT010000119">
    <property type="protein sequence ID" value="KAF7631076.1"/>
    <property type="molecule type" value="Genomic_DNA"/>
</dbReference>
<dbReference type="InterPro" id="IPR006553">
    <property type="entry name" value="Leu-rich_rpt_Cys-con_subtyp"/>
</dbReference>
<dbReference type="AlphaFoldDB" id="A0A8S9ZF42"/>
<keyword evidence="1" id="KW-1133">Transmembrane helix</keyword>